<dbReference type="Pfam" id="PF12662">
    <property type="entry name" value="cEGF"/>
    <property type="match status" value="1"/>
</dbReference>
<comment type="subcellular location">
    <subcellularLocation>
        <location evidence="1">Secreted</location>
    </subcellularLocation>
</comment>
<organism evidence="10 11">
    <name type="scientific">Acanthaster planci</name>
    <name type="common">Crown-of-thorns starfish</name>
    <dbReference type="NCBI Taxonomy" id="133434"/>
    <lineage>
        <taxon>Eukaryota</taxon>
        <taxon>Metazoa</taxon>
        <taxon>Echinodermata</taxon>
        <taxon>Eleutherozoa</taxon>
        <taxon>Asterozoa</taxon>
        <taxon>Asteroidea</taxon>
        <taxon>Valvatacea</taxon>
        <taxon>Valvatida</taxon>
        <taxon>Acanthasteridae</taxon>
        <taxon>Acanthaster</taxon>
    </lineage>
</organism>
<keyword evidence="2" id="KW-0964">Secreted</keyword>
<dbReference type="InterPro" id="IPR026823">
    <property type="entry name" value="cEGF"/>
</dbReference>
<dbReference type="PANTHER" id="PTHR47333">
    <property type="entry name" value="VON WILLEBRAND FACTOR C AND EGF DOMAIN-CONTAINING PROTEIN"/>
    <property type="match status" value="1"/>
</dbReference>
<dbReference type="OrthoDB" id="10060424at2759"/>
<dbReference type="InterPro" id="IPR018097">
    <property type="entry name" value="EGF_Ca-bd_CS"/>
</dbReference>
<dbReference type="OMA" id="NENVCEG"/>
<dbReference type="KEGG" id="aplc:110990975"/>
<comment type="caution">
    <text evidence="8">Lacks conserved residue(s) required for the propagation of feature annotation.</text>
</comment>
<dbReference type="FunFam" id="2.10.25.10:FF:000010">
    <property type="entry name" value="Pro-epidermal growth factor"/>
    <property type="match status" value="1"/>
</dbReference>
<dbReference type="FunFam" id="2.10.25.10:FF:000240">
    <property type="entry name" value="Vitamin K-dependent protein S"/>
    <property type="match status" value="1"/>
</dbReference>
<dbReference type="PANTHER" id="PTHR47333:SF4">
    <property type="entry name" value="EGF-LIKE DOMAIN-CONTAINING PROTEIN"/>
    <property type="match status" value="1"/>
</dbReference>
<dbReference type="SUPFAM" id="SSF57184">
    <property type="entry name" value="Growth factor receptor domain"/>
    <property type="match status" value="1"/>
</dbReference>
<evidence type="ECO:0000256" key="4">
    <source>
        <dbReference type="ARBA" id="ARBA00022729"/>
    </source>
</evidence>
<evidence type="ECO:0000256" key="1">
    <source>
        <dbReference type="ARBA" id="ARBA00004613"/>
    </source>
</evidence>
<feature type="domain" description="EGF-like" evidence="9">
    <location>
        <begin position="40"/>
        <end position="81"/>
    </location>
</feature>
<evidence type="ECO:0000313" key="10">
    <source>
        <dbReference type="Proteomes" id="UP000694845"/>
    </source>
</evidence>
<evidence type="ECO:0000313" key="11">
    <source>
        <dbReference type="RefSeq" id="XP_022111733.1"/>
    </source>
</evidence>
<dbReference type="RefSeq" id="XP_022111733.1">
    <property type="nucleotide sequence ID" value="XM_022256041.1"/>
</dbReference>
<evidence type="ECO:0000259" key="9">
    <source>
        <dbReference type="PROSITE" id="PS50026"/>
    </source>
</evidence>
<dbReference type="InterPro" id="IPR052080">
    <property type="entry name" value="vWF_C/EGF_Fibrillin"/>
</dbReference>
<dbReference type="PROSITE" id="PS00010">
    <property type="entry name" value="ASX_HYDROXYL"/>
    <property type="match status" value="1"/>
</dbReference>
<evidence type="ECO:0000256" key="3">
    <source>
        <dbReference type="ARBA" id="ARBA00022536"/>
    </source>
</evidence>
<proteinExistence type="predicted"/>
<evidence type="ECO:0000256" key="5">
    <source>
        <dbReference type="ARBA" id="ARBA00022737"/>
    </source>
</evidence>
<dbReference type="InterPro" id="IPR000742">
    <property type="entry name" value="EGF"/>
</dbReference>
<dbReference type="PROSITE" id="PS50026">
    <property type="entry name" value="EGF_3"/>
    <property type="match status" value="1"/>
</dbReference>
<evidence type="ECO:0000256" key="2">
    <source>
        <dbReference type="ARBA" id="ARBA00022525"/>
    </source>
</evidence>
<keyword evidence="7" id="KW-0325">Glycoprotein</keyword>
<accession>A0A8B8A1W9</accession>
<sequence>MRQSEVYLQCDHMCINTVGTYRCECNSGYTLDADGHGCTDIDECSMSRTQDCHHKCVNTPGSYRCECYDGHDLQPDGKECSGKA</sequence>
<evidence type="ECO:0000256" key="7">
    <source>
        <dbReference type="ARBA" id="ARBA00023180"/>
    </source>
</evidence>
<protein>
    <submittedName>
        <fullName evidence="11">Matrilin-4-like</fullName>
    </submittedName>
</protein>
<dbReference type="InterPro" id="IPR000152">
    <property type="entry name" value="EGF-type_Asp/Asn_hydroxyl_site"/>
</dbReference>
<dbReference type="Gene3D" id="2.10.25.10">
    <property type="entry name" value="Laminin"/>
    <property type="match status" value="2"/>
</dbReference>
<dbReference type="SMART" id="SM00181">
    <property type="entry name" value="EGF"/>
    <property type="match status" value="2"/>
</dbReference>
<dbReference type="InterPro" id="IPR001881">
    <property type="entry name" value="EGF-like_Ca-bd_dom"/>
</dbReference>
<dbReference type="PROSITE" id="PS01187">
    <property type="entry name" value="EGF_CA"/>
    <property type="match status" value="1"/>
</dbReference>
<dbReference type="AlphaFoldDB" id="A0A8B8A1W9"/>
<keyword evidence="5" id="KW-0677">Repeat</keyword>
<dbReference type="SMART" id="SM00179">
    <property type="entry name" value="EGF_CA"/>
    <property type="match status" value="2"/>
</dbReference>
<keyword evidence="4" id="KW-0732">Signal</keyword>
<evidence type="ECO:0000256" key="6">
    <source>
        <dbReference type="ARBA" id="ARBA00023157"/>
    </source>
</evidence>
<dbReference type="InterPro" id="IPR009030">
    <property type="entry name" value="Growth_fac_rcpt_cys_sf"/>
</dbReference>
<dbReference type="Proteomes" id="UP000694845">
    <property type="component" value="Unplaced"/>
</dbReference>
<keyword evidence="3 8" id="KW-0245">EGF-like domain</keyword>
<name>A0A8B8A1W9_ACAPL</name>
<dbReference type="GO" id="GO:0005576">
    <property type="term" value="C:extracellular region"/>
    <property type="evidence" value="ECO:0007669"/>
    <property type="project" value="UniProtKB-SubCell"/>
</dbReference>
<dbReference type="GeneID" id="110990975"/>
<gene>
    <name evidence="11" type="primary">LOC110990975</name>
</gene>
<keyword evidence="6" id="KW-1015">Disulfide bond</keyword>
<evidence type="ECO:0000256" key="8">
    <source>
        <dbReference type="PROSITE-ProRule" id="PRU00076"/>
    </source>
</evidence>
<dbReference type="GO" id="GO:0005509">
    <property type="term" value="F:calcium ion binding"/>
    <property type="evidence" value="ECO:0007669"/>
    <property type="project" value="InterPro"/>
</dbReference>
<reference evidence="11" key="1">
    <citation type="submission" date="2025-08" db="UniProtKB">
        <authorList>
            <consortium name="RefSeq"/>
        </authorList>
    </citation>
    <scope>IDENTIFICATION</scope>
</reference>
<keyword evidence="10" id="KW-1185">Reference proteome</keyword>